<sequence>MGVEINIEGAIVSLAKLFKTGENTHLSGNHFIRYLLCIIFTTQKDMEPCGYLDWSYNFPTLRPGRRFVPEFQCTQPLVFCL</sequence>
<comment type="caution">
    <text evidence="1">The sequence shown here is derived from an EMBL/GenBank/DDBJ whole genome shotgun (WGS) entry which is preliminary data.</text>
</comment>
<gene>
    <name evidence="1" type="ORF">EYZ11_007907</name>
</gene>
<dbReference type="VEuPathDB" id="FungiDB:EYZ11_007907"/>
<accession>A0A4S3JC76</accession>
<protein>
    <submittedName>
        <fullName evidence="1">Uncharacterized protein</fullName>
    </submittedName>
</protein>
<reference evidence="1 2" key="1">
    <citation type="submission" date="2019-03" db="EMBL/GenBank/DDBJ databases">
        <title>The genome sequence of a newly discovered highly antifungal drug resistant Aspergillus species, Aspergillus tanneri NIH 1004.</title>
        <authorList>
            <person name="Mounaud S."/>
            <person name="Singh I."/>
            <person name="Joardar V."/>
            <person name="Pakala S."/>
            <person name="Pakala S."/>
            <person name="Venepally P."/>
            <person name="Hoover J."/>
            <person name="Nierman W."/>
            <person name="Chung J."/>
            <person name="Losada L."/>
        </authorList>
    </citation>
    <scope>NUCLEOTIDE SEQUENCE [LARGE SCALE GENOMIC DNA]</scope>
    <source>
        <strain evidence="1 2">NIH1004</strain>
    </source>
</reference>
<dbReference type="Proteomes" id="UP000308092">
    <property type="component" value="Unassembled WGS sequence"/>
</dbReference>
<evidence type="ECO:0000313" key="1">
    <source>
        <dbReference type="EMBL" id="THC92625.1"/>
    </source>
</evidence>
<evidence type="ECO:0000313" key="2">
    <source>
        <dbReference type="Proteomes" id="UP000308092"/>
    </source>
</evidence>
<dbReference type="AlphaFoldDB" id="A0A4S3JC76"/>
<name>A0A4S3JC76_9EURO</name>
<proteinExistence type="predicted"/>
<organism evidence="1 2">
    <name type="scientific">Aspergillus tanneri</name>
    <dbReference type="NCBI Taxonomy" id="1220188"/>
    <lineage>
        <taxon>Eukaryota</taxon>
        <taxon>Fungi</taxon>
        <taxon>Dikarya</taxon>
        <taxon>Ascomycota</taxon>
        <taxon>Pezizomycotina</taxon>
        <taxon>Eurotiomycetes</taxon>
        <taxon>Eurotiomycetidae</taxon>
        <taxon>Eurotiales</taxon>
        <taxon>Aspergillaceae</taxon>
        <taxon>Aspergillus</taxon>
        <taxon>Aspergillus subgen. Circumdati</taxon>
    </lineage>
</organism>
<keyword evidence="2" id="KW-1185">Reference proteome</keyword>
<dbReference type="EMBL" id="SOSA01000320">
    <property type="protein sequence ID" value="THC92625.1"/>
    <property type="molecule type" value="Genomic_DNA"/>
</dbReference>